<name>A0A843UI88_COLES</name>
<organism evidence="2 3">
    <name type="scientific">Colocasia esculenta</name>
    <name type="common">Wild taro</name>
    <name type="synonym">Arum esculentum</name>
    <dbReference type="NCBI Taxonomy" id="4460"/>
    <lineage>
        <taxon>Eukaryota</taxon>
        <taxon>Viridiplantae</taxon>
        <taxon>Streptophyta</taxon>
        <taxon>Embryophyta</taxon>
        <taxon>Tracheophyta</taxon>
        <taxon>Spermatophyta</taxon>
        <taxon>Magnoliopsida</taxon>
        <taxon>Liliopsida</taxon>
        <taxon>Araceae</taxon>
        <taxon>Aroideae</taxon>
        <taxon>Colocasieae</taxon>
        <taxon>Colocasia</taxon>
    </lineage>
</organism>
<reference evidence="2" key="1">
    <citation type="submission" date="2017-07" db="EMBL/GenBank/DDBJ databases">
        <title>Taro Niue Genome Assembly and Annotation.</title>
        <authorList>
            <person name="Atibalentja N."/>
            <person name="Keating K."/>
            <person name="Fields C.J."/>
        </authorList>
    </citation>
    <scope>NUCLEOTIDE SEQUENCE</scope>
    <source>
        <strain evidence="2">Niue_2</strain>
        <tissue evidence="2">Leaf</tissue>
    </source>
</reference>
<feature type="region of interest" description="Disordered" evidence="1">
    <location>
        <begin position="84"/>
        <end position="151"/>
    </location>
</feature>
<feature type="non-terminal residue" evidence="2">
    <location>
        <position position="151"/>
    </location>
</feature>
<dbReference type="EMBL" id="NMUH01000846">
    <property type="protein sequence ID" value="MQL85722.1"/>
    <property type="molecule type" value="Genomic_DNA"/>
</dbReference>
<dbReference type="Proteomes" id="UP000652761">
    <property type="component" value="Unassembled WGS sequence"/>
</dbReference>
<comment type="caution">
    <text evidence="2">The sequence shown here is derived from an EMBL/GenBank/DDBJ whole genome shotgun (WGS) entry which is preliminary data.</text>
</comment>
<proteinExistence type="predicted"/>
<evidence type="ECO:0000313" key="3">
    <source>
        <dbReference type="Proteomes" id="UP000652761"/>
    </source>
</evidence>
<feature type="region of interest" description="Disordered" evidence="1">
    <location>
        <begin position="1"/>
        <end position="27"/>
    </location>
</feature>
<evidence type="ECO:0000256" key="1">
    <source>
        <dbReference type="SAM" id="MobiDB-lite"/>
    </source>
</evidence>
<feature type="non-terminal residue" evidence="2">
    <location>
        <position position="1"/>
    </location>
</feature>
<feature type="compositionally biased region" description="Basic and acidic residues" evidence="1">
    <location>
        <begin position="87"/>
        <end position="104"/>
    </location>
</feature>
<feature type="compositionally biased region" description="Polar residues" evidence="1">
    <location>
        <begin position="108"/>
        <end position="120"/>
    </location>
</feature>
<dbReference type="AlphaFoldDB" id="A0A843UI88"/>
<feature type="compositionally biased region" description="Polar residues" evidence="1">
    <location>
        <begin position="130"/>
        <end position="144"/>
    </location>
</feature>
<accession>A0A843UI88</accession>
<sequence>KIQSTTTWDKTPKAEQEGNYSAGGVGLTPLWCGPELEEDENPPALLHLEEEGVSLTSHWLSRETPSKAERITTYKVNDNSRLSVQAKEGHAAHESRKLVHDTSHRPRQTTQDYLSVSQPRTKGPAIAPPQQGQELWRPTNTVDQVASPKGG</sequence>
<evidence type="ECO:0000313" key="2">
    <source>
        <dbReference type="EMBL" id="MQL85722.1"/>
    </source>
</evidence>
<protein>
    <submittedName>
        <fullName evidence="2">Uncharacterized protein</fullName>
    </submittedName>
</protein>
<keyword evidence="3" id="KW-1185">Reference proteome</keyword>
<gene>
    <name evidence="2" type="ORF">Taro_018252</name>
</gene>